<keyword evidence="5 7" id="KW-0456">Lyase</keyword>
<proteinExistence type="inferred from homology"/>
<dbReference type="FunFam" id="3.30.160.60:FF:000242">
    <property type="entry name" value="Endolytic murein transglycosylase"/>
    <property type="match status" value="1"/>
</dbReference>
<dbReference type="NCBIfam" id="TIGR00247">
    <property type="entry name" value="endolytic transglycosylase MltG"/>
    <property type="match status" value="1"/>
</dbReference>
<dbReference type="PANTHER" id="PTHR30518">
    <property type="entry name" value="ENDOLYTIC MUREIN TRANSGLYCOSYLASE"/>
    <property type="match status" value="1"/>
</dbReference>
<keyword evidence="3 7" id="KW-1133">Transmembrane helix</keyword>
<evidence type="ECO:0000256" key="5">
    <source>
        <dbReference type="ARBA" id="ARBA00023239"/>
    </source>
</evidence>
<comment type="catalytic activity">
    <reaction evidence="7">
        <text>a peptidoglycan chain = a peptidoglycan chain with N-acetyl-1,6-anhydromuramyl-[peptide] at the reducing end + a peptidoglycan chain with N-acetylglucosamine at the non-reducing end.</text>
        <dbReference type="EC" id="4.2.2.29"/>
    </reaction>
</comment>
<evidence type="ECO:0000256" key="7">
    <source>
        <dbReference type="HAMAP-Rule" id="MF_02065"/>
    </source>
</evidence>
<sequence>MVFKRFIQFLIAASVIALAICVFLIWYGFKQLQQPLGMPEPLLFEVKRGMHARTIISQLNSQGAQLQVTPTYLASRILDKPERLQAGVYQVMPEDTVKGLWQKLRNGEQYQFRVALVEGRTLLEWLQQLQQSDHLKQTLQNVPRKELNQQLASHLNVEMASFEGQFFPDTYNYTAGTKDIDILKQAFQRMQGELSTVWASRDADLPYENAFELLIMASIIEKETGLSGERKRVSSVFINRLRAGMRLQSDPTTIYGIDDFDGNLTRAHLREQTAYNTYRINGLPPTPIAMPSLSSLEAAAHPETTDYFYFVADGSGGHVFSKTLAEHNRAVNKYQRNQN</sequence>
<dbReference type="InterPro" id="IPR003770">
    <property type="entry name" value="MLTG-like"/>
</dbReference>
<dbReference type="GO" id="GO:0071555">
    <property type="term" value="P:cell wall organization"/>
    <property type="evidence" value="ECO:0007669"/>
    <property type="project" value="UniProtKB-KW"/>
</dbReference>
<organism evidence="8 9">
    <name type="scientific">Pseudidiomarina gelatinasegens</name>
    <dbReference type="NCBI Taxonomy" id="2487740"/>
    <lineage>
        <taxon>Bacteria</taxon>
        <taxon>Pseudomonadati</taxon>
        <taxon>Pseudomonadota</taxon>
        <taxon>Gammaproteobacteria</taxon>
        <taxon>Alteromonadales</taxon>
        <taxon>Idiomarinaceae</taxon>
        <taxon>Pseudidiomarina</taxon>
    </lineage>
</organism>
<keyword evidence="9" id="KW-1185">Reference proteome</keyword>
<evidence type="ECO:0000313" key="9">
    <source>
        <dbReference type="Proteomes" id="UP000288789"/>
    </source>
</evidence>
<name>A0A443Z606_9GAMM</name>
<dbReference type="GO" id="GO:0005886">
    <property type="term" value="C:plasma membrane"/>
    <property type="evidence" value="ECO:0007669"/>
    <property type="project" value="UniProtKB-SubCell"/>
</dbReference>
<dbReference type="AlphaFoldDB" id="A0A443Z606"/>
<comment type="similarity">
    <text evidence="7">Belongs to the transglycosylase MltG family.</text>
</comment>
<comment type="function">
    <text evidence="7">Functions as a peptidoglycan terminase that cleaves nascent peptidoglycan strands endolytically to terminate their elongation.</text>
</comment>
<dbReference type="GO" id="GO:0008932">
    <property type="term" value="F:lytic endotransglycosylase activity"/>
    <property type="evidence" value="ECO:0007669"/>
    <property type="project" value="UniProtKB-UniRule"/>
</dbReference>
<comment type="caution">
    <text evidence="8">The sequence shown here is derived from an EMBL/GenBank/DDBJ whole genome shotgun (WGS) entry which is preliminary data.</text>
</comment>
<dbReference type="OrthoDB" id="9814591at2"/>
<dbReference type="PANTHER" id="PTHR30518:SF2">
    <property type="entry name" value="ENDOLYTIC MUREIN TRANSGLYCOSYLASE"/>
    <property type="match status" value="1"/>
</dbReference>
<keyword evidence="4 7" id="KW-0472">Membrane</keyword>
<evidence type="ECO:0000313" key="8">
    <source>
        <dbReference type="EMBL" id="RWU12221.1"/>
    </source>
</evidence>
<accession>A0A443Z606</accession>
<dbReference type="Gene3D" id="3.30.160.60">
    <property type="entry name" value="Classic Zinc Finger"/>
    <property type="match status" value="1"/>
</dbReference>
<dbReference type="EMBL" id="RSFE01000002">
    <property type="protein sequence ID" value="RWU12221.1"/>
    <property type="molecule type" value="Genomic_DNA"/>
</dbReference>
<dbReference type="EC" id="4.2.2.29" evidence="7"/>
<evidence type="ECO:0000256" key="3">
    <source>
        <dbReference type="ARBA" id="ARBA00022989"/>
    </source>
</evidence>
<dbReference type="Pfam" id="PF02618">
    <property type="entry name" value="YceG"/>
    <property type="match status" value="1"/>
</dbReference>
<gene>
    <name evidence="7 8" type="primary">mltG</name>
    <name evidence="8" type="ORF">EGC76_03270</name>
</gene>
<dbReference type="RefSeq" id="WP_128351587.1">
    <property type="nucleotide sequence ID" value="NZ_RSFE01000002.1"/>
</dbReference>
<keyword evidence="6 7" id="KW-0961">Cell wall biogenesis/degradation</keyword>
<evidence type="ECO:0000256" key="4">
    <source>
        <dbReference type="ARBA" id="ARBA00023136"/>
    </source>
</evidence>
<keyword evidence="2 7" id="KW-0812">Transmembrane</keyword>
<comment type="subcellular location">
    <subcellularLocation>
        <location evidence="7">Cell inner membrane</location>
        <topology evidence="7">Single-pass membrane protein</topology>
    </subcellularLocation>
</comment>
<reference evidence="8 9" key="1">
    <citation type="submission" date="2018-12" db="EMBL/GenBank/DDBJ databases">
        <authorList>
            <person name="Li A."/>
            <person name="Zhang M."/>
            <person name="Zhu H."/>
        </authorList>
    </citation>
    <scope>NUCLEOTIDE SEQUENCE [LARGE SCALE GENOMIC DNA]</scope>
    <source>
        <strain evidence="8 9">R04H25</strain>
    </source>
</reference>
<evidence type="ECO:0000256" key="2">
    <source>
        <dbReference type="ARBA" id="ARBA00022692"/>
    </source>
</evidence>
<dbReference type="GO" id="GO:0009252">
    <property type="term" value="P:peptidoglycan biosynthetic process"/>
    <property type="evidence" value="ECO:0007669"/>
    <property type="project" value="UniProtKB-UniRule"/>
</dbReference>
<keyword evidence="1 7" id="KW-1003">Cell membrane</keyword>
<evidence type="ECO:0000256" key="1">
    <source>
        <dbReference type="ARBA" id="ARBA00022475"/>
    </source>
</evidence>
<feature type="site" description="Important for catalytic activity" evidence="7">
    <location>
        <position position="223"/>
    </location>
</feature>
<evidence type="ECO:0000256" key="6">
    <source>
        <dbReference type="ARBA" id="ARBA00023316"/>
    </source>
</evidence>
<keyword evidence="7" id="KW-0997">Cell inner membrane</keyword>
<protein>
    <recommendedName>
        <fullName evidence="7">Endolytic murein transglycosylase</fullName>
        <ecNumber evidence="7">4.2.2.29</ecNumber>
    </recommendedName>
    <alternativeName>
        <fullName evidence="7">Peptidoglycan lytic transglycosylase</fullName>
    </alternativeName>
    <alternativeName>
        <fullName evidence="7">Peptidoglycan polymerization terminase</fullName>
    </alternativeName>
</protein>
<dbReference type="HAMAP" id="MF_02065">
    <property type="entry name" value="MltG"/>
    <property type="match status" value="1"/>
</dbReference>
<dbReference type="CDD" id="cd08010">
    <property type="entry name" value="MltG_like"/>
    <property type="match status" value="1"/>
</dbReference>
<dbReference type="Proteomes" id="UP000288789">
    <property type="component" value="Unassembled WGS sequence"/>
</dbReference>
<feature type="transmembrane region" description="Helical" evidence="7">
    <location>
        <begin position="6"/>
        <end position="29"/>
    </location>
</feature>